<evidence type="ECO:0000313" key="1">
    <source>
        <dbReference type="EMBL" id="EJD35968.1"/>
    </source>
</evidence>
<dbReference type="EMBL" id="JH687874">
    <property type="protein sequence ID" value="EJD35968.1"/>
    <property type="molecule type" value="Genomic_DNA"/>
</dbReference>
<reference evidence="2" key="1">
    <citation type="journal article" date="2012" name="Science">
        <title>The Paleozoic origin of enzymatic lignin decomposition reconstructed from 31 fungal genomes.</title>
        <authorList>
            <person name="Floudas D."/>
            <person name="Binder M."/>
            <person name="Riley R."/>
            <person name="Barry K."/>
            <person name="Blanchette R.A."/>
            <person name="Henrissat B."/>
            <person name="Martinez A.T."/>
            <person name="Otillar R."/>
            <person name="Spatafora J.W."/>
            <person name="Yadav J.S."/>
            <person name="Aerts A."/>
            <person name="Benoit I."/>
            <person name="Boyd A."/>
            <person name="Carlson A."/>
            <person name="Copeland A."/>
            <person name="Coutinho P.M."/>
            <person name="de Vries R.P."/>
            <person name="Ferreira P."/>
            <person name="Findley K."/>
            <person name="Foster B."/>
            <person name="Gaskell J."/>
            <person name="Glotzer D."/>
            <person name="Gorecki P."/>
            <person name="Heitman J."/>
            <person name="Hesse C."/>
            <person name="Hori C."/>
            <person name="Igarashi K."/>
            <person name="Jurgens J.A."/>
            <person name="Kallen N."/>
            <person name="Kersten P."/>
            <person name="Kohler A."/>
            <person name="Kuees U."/>
            <person name="Kumar T.K.A."/>
            <person name="Kuo A."/>
            <person name="LaButti K."/>
            <person name="Larrondo L.F."/>
            <person name="Lindquist E."/>
            <person name="Ling A."/>
            <person name="Lombard V."/>
            <person name="Lucas S."/>
            <person name="Lundell T."/>
            <person name="Martin R."/>
            <person name="McLaughlin D.J."/>
            <person name="Morgenstern I."/>
            <person name="Morin E."/>
            <person name="Murat C."/>
            <person name="Nagy L.G."/>
            <person name="Nolan M."/>
            <person name="Ohm R.A."/>
            <person name="Patyshakuliyeva A."/>
            <person name="Rokas A."/>
            <person name="Ruiz-Duenas F.J."/>
            <person name="Sabat G."/>
            <person name="Salamov A."/>
            <person name="Samejima M."/>
            <person name="Schmutz J."/>
            <person name="Slot J.C."/>
            <person name="St John F."/>
            <person name="Stenlid J."/>
            <person name="Sun H."/>
            <person name="Sun S."/>
            <person name="Syed K."/>
            <person name="Tsang A."/>
            <person name="Wiebenga A."/>
            <person name="Young D."/>
            <person name="Pisabarro A."/>
            <person name="Eastwood D.C."/>
            <person name="Martin F."/>
            <person name="Cullen D."/>
            <person name="Grigoriev I.V."/>
            <person name="Hibbett D.S."/>
        </authorList>
    </citation>
    <scope>NUCLEOTIDE SEQUENCE [LARGE SCALE GENOMIC DNA]</scope>
    <source>
        <strain evidence="2">TFB10046</strain>
    </source>
</reference>
<evidence type="ECO:0000313" key="2">
    <source>
        <dbReference type="Proteomes" id="UP000006514"/>
    </source>
</evidence>
<protein>
    <submittedName>
        <fullName evidence="1">Uncharacterized protein</fullName>
    </submittedName>
</protein>
<keyword evidence="2" id="KW-1185">Reference proteome</keyword>
<dbReference type="AlphaFoldDB" id="J0WSC5"/>
<proteinExistence type="predicted"/>
<name>J0WSC5_AURST</name>
<sequence length="81" mass="9603">MFAEPKALTDEVARLDWEIQCLTCHINERADLRHELFELRKRIVKLGLLAYLNAGVKRELQQLAQRIREANVPHPYQPVYY</sequence>
<dbReference type="KEGG" id="adl:AURDEDRAFT_174969"/>
<organism evidence="1 2">
    <name type="scientific">Auricularia subglabra (strain TFB-10046 / SS5)</name>
    <name type="common">White-rot fungus</name>
    <name type="synonym">Auricularia delicata (strain TFB10046)</name>
    <dbReference type="NCBI Taxonomy" id="717982"/>
    <lineage>
        <taxon>Eukaryota</taxon>
        <taxon>Fungi</taxon>
        <taxon>Dikarya</taxon>
        <taxon>Basidiomycota</taxon>
        <taxon>Agaricomycotina</taxon>
        <taxon>Agaricomycetes</taxon>
        <taxon>Auriculariales</taxon>
        <taxon>Auriculariaceae</taxon>
        <taxon>Auricularia</taxon>
    </lineage>
</organism>
<accession>J0WSC5</accession>
<dbReference type="InParanoid" id="J0WSC5"/>
<gene>
    <name evidence="1" type="ORF">AURDEDRAFT_174969</name>
</gene>
<dbReference type="Proteomes" id="UP000006514">
    <property type="component" value="Unassembled WGS sequence"/>
</dbReference>